<feature type="region of interest" description="Disordered" evidence="1">
    <location>
        <begin position="443"/>
        <end position="463"/>
    </location>
</feature>
<dbReference type="Proteomes" id="UP000289437">
    <property type="component" value="Unassembled WGS sequence"/>
</dbReference>
<dbReference type="AlphaFoldDB" id="A0A4Q0T3Z6"/>
<feature type="compositionally biased region" description="Basic and acidic residues" evidence="1">
    <location>
        <begin position="448"/>
        <end position="463"/>
    </location>
</feature>
<protein>
    <submittedName>
        <fullName evidence="3">TPR repeat</fullName>
    </submittedName>
</protein>
<organism evidence="3 4">
    <name type="scientific">Granulicella sibirica</name>
    <dbReference type="NCBI Taxonomy" id="2479048"/>
    <lineage>
        <taxon>Bacteria</taxon>
        <taxon>Pseudomonadati</taxon>
        <taxon>Acidobacteriota</taxon>
        <taxon>Terriglobia</taxon>
        <taxon>Terriglobales</taxon>
        <taxon>Acidobacteriaceae</taxon>
        <taxon>Granulicella</taxon>
    </lineage>
</organism>
<feature type="signal peptide" evidence="2">
    <location>
        <begin position="1"/>
        <end position="19"/>
    </location>
</feature>
<sequence length="619" mass="67297">MSVKHARCTLKTLSAFALAAFAVTTAVSPAQQSCMAGMSMGPNHAMPGMKAVPSPEQLPVPIHMSGLGNAHIQITATPEAQAWFDQGLKLMHDFWDYESAKAFEQAIRVDPNCAMCYWGLAEVEGFRGGPEKVYGTKALAEAVRLKKHTSGAEKLYIEAAEADRKGDGDDKAKIVILRKLVKKYPKDLQARILLATSVGDGYDAKGEAKAGEKEEIAILEGILRDAPNDSAANHYWIHAIEPGNHPERAIPSSALLASLAPTSGHMVHMPGHIYYRVGNYPEAERWFEASSVADETYMREQHVSPDDDWNYVHNMMYGIANLMEEGKLTEANALSDRLANARGELSATLYIWSARDQMSRISRRLPVALRVGDWDAILTMLDSQPAGPALKPGEKDNTANLRFLSSELRDFAKGMRALDQNAIPEAEAASARMDAGLWRIKQVEEEEGKDKKEKKPGAKVTDAKAEPPMIPILPDAESGPLVKALTIQSLELRGGVLVAQGKMDEAKKVYATAGAKEKELGYHEPPYYIRPVGETEAAALLKAKDYPGAKAAYEAALVERPASGFPLYGLARVQELSGDQTAAKASYQAFLKAWPKADPTLPEVVHAREVAGSSTVAAR</sequence>
<gene>
    <name evidence="3" type="ORF">GRAN_0952</name>
</gene>
<accession>A0A4Q0T3Z6</accession>
<evidence type="ECO:0000313" key="4">
    <source>
        <dbReference type="Proteomes" id="UP000289437"/>
    </source>
</evidence>
<reference evidence="3 4" key="1">
    <citation type="submission" date="2018-11" db="EMBL/GenBank/DDBJ databases">
        <authorList>
            <person name="Mardanov A.V."/>
            <person name="Ravin N.V."/>
            <person name="Dedysh S.N."/>
        </authorList>
    </citation>
    <scope>NUCLEOTIDE SEQUENCE [LARGE SCALE GENOMIC DNA]</scope>
    <source>
        <strain evidence="3 4">AF10</strain>
    </source>
</reference>
<proteinExistence type="predicted"/>
<evidence type="ECO:0000256" key="2">
    <source>
        <dbReference type="SAM" id="SignalP"/>
    </source>
</evidence>
<dbReference type="PANTHER" id="PTHR45588">
    <property type="entry name" value="TPR DOMAIN-CONTAINING PROTEIN"/>
    <property type="match status" value="1"/>
</dbReference>
<keyword evidence="2" id="KW-0732">Signal</keyword>
<dbReference type="InterPro" id="IPR011990">
    <property type="entry name" value="TPR-like_helical_dom_sf"/>
</dbReference>
<feature type="chain" id="PRO_5020818711" evidence="2">
    <location>
        <begin position="20"/>
        <end position="619"/>
    </location>
</feature>
<evidence type="ECO:0000256" key="1">
    <source>
        <dbReference type="SAM" id="MobiDB-lite"/>
    </source>
</evidence>
<reference evidence="4" key="2">
    <citation type="submission" date="2019-02" db="EMBL/GenBank/DDBJ databases">
        <title>Granulicella sibirica sp. nov., a psychrotolerant acidobacterium isolated from an organic soil layer in forested tundra, West Siberia.</title>
        <authorList>
            <person name="Oshkin I.Y."/>
            <person name="Kulichevskaya I.S."/>
            <person name="Rijpstra W.I.C."/>
            <person name="Sinninghe Damste J.S."/>
            <person name="Rakitin A.L."/>
            <person name="Ravin N.V."/>
            <person name="Dedysh S.N."/>
        </authorList>
    </citation>
    <scope>NUCLEOTIDE SEQUENCE [LARGE SCALE GENOMIC DNA]</scope>
    <source>
        <strain evidence="4">AF10</strain>
    </source>
</reference>
<comment type="caution">
    <text evidence="3">The sequence shown here is derived from an EMBL/GenBank/DDBJ whole genome shotgun (WGS) entry which is preliminary data.</text>
</comment>
<name>A0A4Q0T3Z6_9BACT</name>
<dbReference type="EMBL" id="RDSM01000001">
    <property type="protein sequence ID" value="RXH57642.1"/>
    <property type="molecule type" value="Genomic_DNA"/>
</dbReference>
<keyword evidence="4" id="KW-1185">Reference proteome</keyword>
<dbReference type="PANTHER" id="PTHR45588:SF1">
    <property type="entry name" value="WW DOMAIN-CONTAINING PROTEIN"/>
    <property type="match status" value="1"/>
</dbReference>
<dbReference type="SUPFAM" id="SSF48452">
    <property type="entry name" value="TPR-like"/>
    <property type="match status" value="2"/>
</dbReference>
<dbReference type="Gene3D" id="1.25.40.10">
    <property type="entry name" value="Tetratricopeptide repeat domain"/>
    <property type="match status" value="2"/>
</dbReference>
<evidence type="ECO:0000313" key="3">
    <source>
        <dbReference type="EMBL" id="RXH57642.1"/>
    </source>
</evidence>